<organism evidence="1">
    <name type="scientific">Tetraselmis sp. GSL018</name>
    <dbReference type="NCBI Taxonomy" id="582737"/>
    <lineage>
        <taxon>Eukaryota</taxon>
        <taxon>Viridiplantae</taxon>
        <taxon>Chlorophyta</taxon>
        <taxon>core chlorophytes</taxon>
        <taxon>Chlorodendrophyceae</taxon>
        <taxon>Chlorodendrales</taxon>
        <taxon>Chlorodendraceae</taxon>
        <taxon>Tetraselmis</taxon>
    </lineage>
</organism>
<reference evidence="1" key="1">
    <citation type="submission" date="2014-05" db="EMBL/GenBank/DDBJ databases">
        <title>The transcriptome of the halophilic microalga Tetraselmis sp. GSL018 isolated from the Great Salt Lake, Utah.</title>
        <authorList>
            <person name="Jinkerson R.E."/>
            <person name="D'Adamo S."/>
            <person name="Posewitz M.C."/>
        </authorList>
    </citation>
    <scope>NUCLEOTIDE SEQUENCE</scope>
    <source>
        <strain evidence="1">GSL018</strain>
    </source>
</reference>
<accession>A0A061QRJ2</accession>
<gene>
    <name evidence="1" type="ORF">TSPGSL018_23656</name>
</gene>
<dbReference type="AlphaFoldDB" id="A0A061QRJ2"/>
<name>A0A061QRJ2_9CHLO</name>
<evidence type="ECO:0000313" key="1">
    <source>
        <dbReference type="EMBL" id="JAC62323.1"/>
    </source>
</evidence>
<dbReference type="EMBL" id="GBEZ01024688">
    <property type="protein sequence ID" value="JAC62323.1"/>
    <property type="molecule type" value="Transcribed_RNA"/>
</dbReference>
<protein>
    <submittedName>
        <fullName evidence="1">Uncharacterized protein</fullName>
    </submittedName>
</protein>
<proteinExistence type="predicted"/>
<sequence>SALELKSRRHEPGAGTGKIFVVKTSTVQFLRDMCSIYDTKNNNLGGLFSAFFLEPQLQICRSPGQFFHTSI</sequence>
<feature type="non-terminal residue" evidence="1">
    <location>
        <position position="1"/>
    </location>
</feature>